<reference evidence="2 3" key="1">
    <citation type="submission" date="2024-12" db="EMBL/GenBank/DDBJ databases">
        <title>The unique morphological basis and parallel evolutionary history of personate flowers in Penstemon.</title>
        <authorList>
            <person name="Depatie T.H."/>
            <person name="Wessinger C.A."/>
        </authorList>
    </citation>
    <scope>NUCLEOTIDE SEQUENCE [LARGE SCALE GENOMIC DNA]</scope>
    <source>
        <strain evidence="2">WTNN_2</strain>
        <tissue evidence="2">Leaf</tissue>
    </source>
</reference>
<keyword evidence="3" id="KW-1185">Reference proteome</keyword>
<dbReference type="AlphaFoldDB" id="A0ABD3T303"/>
<sequence length="155" mass="18335">MEHLPMHLAEEAIIGGPIQYRWMYPIERFLMTLKIYMRNKAHPEGSIANGYILEECMTFCSRYLHDAETRASKTPRNYDGGNENGRLVGNGKEFHIDHVTWVQAHRYVLQNSNAVKSYRELHITQLKSEFPRANTKLIESLHHERFHDWFKEYVS</sequence>
<comment type="caution">
    <text evidence="2">The sequence shown here is derived from an EMBL/GenBank/DDBJ whole genome shotgun (WGS) entry which is preliminary data.</text>
</comment>
<dbReference type="Proteomes" id="UP001634393">
    <property type="component" value="Unassembled WGS sequence"/>
</dbReference>
<proteinExistence type="predicted"/>
<evidence type="ECO:0000313" key="2">
    <source>
        <dbReference type="EMBL" id="KAL3831075.1"/>
    </source>
</evidence>
<dbReference type="InterPro" id="IPR025452">
    <property type="entry name" value="DUF4218"/>
</dbReference>
<gene>
    <name evidence="2" type="ORF">ACJIZ3_019877</name>
</gene>
<dbReference type="EMBL" id="JBJXBP010000005">
    <property type="protein sequence ID" value="KAL3831075.1"/>
    <property type="molecule type" value="Genomic_DNA"/>
</dbReference>
<dbReference type="Pfam" id="PF13960">
    <property type="entry name" value="DUF4218"/>
    <property type="match status" value="1"/>
</dbReference>
<evidence type="ECO:0000313" key="3">
    <source>
        <dbReference type="Proteomes" id="UP001634393"/>
    </source>
</evidence>
<protein>
    <recommendedName>
        <fullName evidence="1">DUF4218 domain-containing protein</fullName>
    </recommendedName>
</protein>
<organism evidence="2 3">
    <name type="scientific">Penstemon smallii</name>
    <dbReference type="NCBI Taxonomy" id="265156"/>
    <lineage>
        <taxon>Eukaryota</taxon>
        <taxon>Viridiplantae</taxon>
        <taxon>Streptophyta</taxon>
        <taxon>Embryophyta</taxon>
        <taxon>Tracheophyta</taxon>
        <taxon>Spermatophyta</taxon>
        <taxon>Magnoliopsida</taxon>
        <taxon>eudicotyledons</taxon>
        <taxon>Gunneridae</taxon>
        <taxon>Pentapetalae</taxon>
        <taxon>asterids</taxon>
        <taxon>lamiids</taxon>
        <taxon>Lamiales</taxon>
        <taxon>Plantaginaceae</taxon>
        <taxon>Cheloneae</taxon>
        <taxon>Penstemon</taxon>
    </lineage>
</organism>
<dbReference type="PANTHER" id="PTHR48258:SF15">
    <property type="entry name" value="OS02G0543900 PROTEIN"/>
    <property type="match status" value="1"/>
</dbReference>
<feature type="domain" description="DUF4218" evidence="1">
    <location>
        <begin position="1"/>
        <end position="77"/>
    </location>
</feature>
<accession>A0ABD3T303</accession>
<name>A0ABD3T303_9LAMI</name>
<evidence type="ECO:0000259" key="1">
    <source>
        <dbReference type="Pfam" id="PF13960"/>
    </source>
</evidence>
<dbReference type="PANTHER" id="PTHR48258">
    <property type="entry name" value="DUF4218 DOMAIN-CONTAINING PROTEIN-RELATED"/>
    <property type="match status" value="1"/>
</dbReference>